<dbReference type="AlphaFoldDB" id="A0A2V1IR57"/>
<organism evidence="3 4">
    <name type="scientific">Duncaniella muris</name>
    <dbReference type="NCBI Taxonomy" id="2094150"/>
    <lineage>
        <taxon>Bacteria</taxon>
        <taxon>Pseudomonadati</taxon>
        <taxon>Bacteroidota</taxon>
        <taxon>Bacteroidia</taxon>
        <taxon>Bacteroidales</taxon>
        <taxon>Muribaculaceae</taxon>
        <taxon>Duncaniella</taxon>
    </lineage>
</organism>
<feature type="domain" description="Peptidase M16 N-terminal" evidence="1">
    <location>
        <begin position="49"/>
        <end position="134"/>
    </location>
</feature>
<accession>A0A2V1IR57</accession>
<dbReference type="PANTHER" id="PTHR11851">
    <property type="entry name" value="METALLOPROTEASE"/>
    <property type="match status" value="1"/>
</dbReference>
<dbReference type="InterPro" id="IPR011765">
    <property type="entry name" value="Pept_M16_N"/>
</dbReference>
<dbReference type="InterPro" id="IPR007863">
    <property type="entry name" value="Peptidase_M16_C"/>
</dbReference>
<dbReference type="Pfam" id="PF05193">
    <property type="entry name" value="Peptidase_M16_C"/>
    <property type="match status" value="1"/>
</dbReference>
<dbReference type="Gene3D" id="3.30.830.10">
    <property type="entry name" value="Metalloenzyme, LuxS/M16 peptidase-like"/>
    <property type="match status" value="2"/>
</dbReference>
<feature type="domain" description="Peptidase M16 C-terminal" evidence="2">
    <location>
        <begin position="180"/>
        <end position="353"/>
    </location>
</feature>
<reference evidence="4" key="1">
    <citation type="submission" date="2018-02" db="EMBL/GenBank/DDBJ databases">
        <authorList>
            <person name="Clavel T."/>
            <person name="Strowig T."/>
        </authorList>
    </citation>
    <scope>NUCLEOTIDE SEQUENCE [LARGE SCALE GENOMIC DNA]</scope>
    <source>
        <strain evidence="4">DSM 103720</strain>
    </source>
</reference>
<evidence type="ECO:0000259" key="2">
    <source>
        <dbReference type="Pfam" id="PF05193"/>
    </source>
</evidence>
<dbReference type="PANTHER" id="PTHR11851:SF224">
    <property type="entry name" value="PROCESSING PROTEASE"/>
    <property type="match status" value="1"/>
</dbReference>
<proteinExistence type="predicted"/>
<evidence type="ECO:0000259" key="1">
    <source>
        <dbReference type="Pfam" id="PF00675"/>
    </source>
</evidence>
<dbReference type="GO" id="GO:0046872">
    <property type="term" value="F:metal ion binding"/>
    <property type="evidence" value="ECO:0007669"/>
    <property type="project" value="InterPro"/>
</dbReference>
<evidence type="ECO:0000313" key="4">
    <source>
        <dbReference type="Proteomes" id="UP000244905"/>
    </source>
</evidence>
<dbReference type="InterPro" id="IPR011249">
    <property type="entry name" value="Metalloenz_LuxS/M16"/>
</dbReference>
<evidence type="ECO:0000313" key="3">
    <source>
        <dbReference type="EMBL" id="PWB02801.1"/>
    </source>
</evidence>
<dbReference type="GeneID" id="82525712"/>
<dbReference type="SUPFAM" id="SSF63411">
    <property type="entry name" value="LuxS/MPP-like metallohydrolase"/>
    <property type="match status" value="2"/>
</dbReference>
<sequence>MNRTIAPQVHNFGPLHLTSPRVIRLHNGIHIYIETGSEADVNRLTIALPGGGAEEPVAGLASCTASLLAEGTNHYSGADIAARLEYAGAWTGTSVSTHHTSITLSSLNDKFAELLPLLIDIVFHPIFPAEATNGILRRRAARIDIERRKVSFLADEAIRPLAYGASSPLARSESAEQILSLTPDQLREFHYSRLSSNDIHVFLSGNITPRIEALVTDTFSRIASGTSFGMSSLSFAPPAESPREVLVELPGSQQSAVNMMIPAPGRLDSSFVPLRCAVTALGGYFGSRLMLNIREARGLTYGISASLFGYPERSFISVATQTACDSVKDVRRLILEEIERMKDPASYTEDELMRLSRFLLSGLAATLDTPFSRMDFFKTKLYASTPDDYFEIQENFARRLDPANTSSKEAAELLASTTADNFNVSKRITAVAGL</sequence>
<name>A0A2V1IR57_9BACT</name>
<gene>
    <name evidence="3" type="ORF">C5O23_05065</name>
</gene>
<keyword evidence="4" id="KW-1185">Reference proteome</keyword>
<protein>
    <submittedName>
        <fullName evidence="3">Insulinase family protein</fullName>
    </submittedName>
</protein>
<dbReference type="Pfam" id="PF00675">
    <property type="entry name" value="Peptidase_M16"/>
    <property type="match status" value="1"/>
</dbReference>
<comment type="caution">
    <text evidence="3">The sequence shown here is derived from an EMBL/GenBank/DDBJ whole genome shotgun (WGS) entry which is preliminary data.</text>
</comment>
<dbReference type="RefSeq" id="WP_107031866.1">
    <property type="nucleotide sequence ID" value="NZ_PUEC01000009.1"/>
</dbReference>
<dbReference type="EMBL" id="PUEC01000009">
    <property type="protein sequence ID" value="PWB02801.1"/>
    <property type="molecule type" value="Genomic_DNA"/>
</dbReference>
<dbReference type="InterPro" id="IPR050361">
    <property type="entry name" value="MPP/UQCRC_Complex"/>
</dbReference>
<dbReference type="Proteomes" id="UP000244905">
    <property type="component" value="Unassembled WGS sequence"/>
</dbReference>